<keyword evidence="3" id="KW-1185">Reference proteome</keyword>
<evidence type="ECO:0000313" key="2">
    <source>
        <dbReference type="EMBL" id="QDO96021.1"/>
    </source>
</evidence>
<dbReference type="AlphaFoldDB" id="A0A516GWV3"/>
<protein>
    <recommendedName>
        <fullName evidence="4">AsmA family protein</fullName>
    </recommendedName>
</protein>
<dbReference type="Proteomes" id="UP000317496">
    <property type="component" value="Chromosome"/>
</dbReference>
<feature type="region of interest" description="Disordered" evidence="1">
    <location>
        <begin position="248"/>
        <end position="275"/>
    </location>
</feature>
<feature type="region of interest" description="Disordered" evidence="1">
    <location>
        <begin position="136"/>
        <end position="158"/>
    </location>
</feature>
<evidence type="ECO:0008006" key="4">
    <source>
        <dbReference type="Google" id="ProtNLM"/>
    </source>
</evidence>
<reference evidence="2 3" key="1">
    <citation type="submission" date="2019-07" db="EMBL/GenBank/DDBJ databases">
        <title>Genome sequencing for Ferrovibrio sp. K5.</title>
        <authorList>
            <person name="Park S.-J."/>
        </authorList>
    </citation>
    <scope>NUCLEOTIDE SEQUENCE [LARGE SCALE GENOMIC DNA]</scope>
    <source>
        <strain evidence="2 3">K5</strain>
    </source>
</reference>
<sequence>MMKKIALALAIVVIAIAGAAYYFASNLDSIVKAVIERYGSEATQASVTLKSVKLSPTAGSGELSTLTVKNPKGYSSADAIMLGDIKLSLDLSTVQSNVIVVKDVTILQPAVLYEYAGIGGNLEAIQKNVQSYAAKFSGGKTEPNKSAGDPGQSASKQPEKKVIIENLVIRDGKVSVTHQALQGRTLSVPLPTIQLKDIGKDKGGATPAEVAEKVIGAISAQASRVATAELQKQAGDLLKNQAGGLLGGATGGSTGGAAGGTSGGTTDKLKGLLGK</sequence>
<dbReference type="OrthoDB" id="5401764at2"/>
<dbReference type="RefSeq" id="WP_144067002.1">
    <property type="nucleotide sequence ID" value="NZ_CP041636.1"/>
</dbReference>
<gene>
    <name evidence="2" type="ORF">FNB15_01440</name>
</gene>
<organism evidence="2 3">
    <name type="scientific">Ferrovibrio terrae</name>
    <dbReference type="NCBI Taxonomy" id="2594003"/>
    <lineage>
        <taxon>Bacteria</taxon>
        <taxon>Pseudomonadati</taxon>
        <taxon>Pseudomonadota</taxon>
        <taxon>Alphaproteobacteria</taxon>
        <taxon>Rhodospirillales</taxon>
        <taxon>Rhodospirillaceae</taxon>
        <taxon>Ferrovibrio</taxon>
    </lineage>
</organism>
<feature type="compositionally biased region" description="Gly residues" evidence="1">
    <location>
        <begin position="248"/>
        <end position="263"/>
    </location>
</feature>
<name>A0A516GWV3_9PROT</name>
<dbReference type="EMBL" id="CP041636">
    <property type="protein sequence ID" value="QDO96021.1"/>
    <property type="molecule type" value="Genomic_DNA"/>
</dbReference>
<evidence type="ECO:0000256" key="1">
    <source>
        <dbReference type="SAM" id="MobiDB-lite"/>
    </source>
</evidence>
<proteinExistence type="predicted"/>
<evidence type="ECO:0000313" key="3">
    <source>
        <dbReference type="Proteomes" id="UP000317496"/>
    </source>
</evidence>
<dbReference type="KEGG" id="fer:FNB15_01440"/>
<accession>A0A516GWV3</accession>